<sequence>MENPKAKDKHQTRSRTTRQYKTSSEEEGVPDTWEEHTDIECKQLPMVIETNNKQQ</sequence>
<dbReference type="Proteomes" id="UP001165960">
    <property type="component" value="Unassembled WGS sequence"/>
</dbReference>
<proteinExistence type="predicted"/>
<name>A0ACC2SIZ9_9FUNG</name>
<organism evidence="1 2">
    <name type="scientific">Entomophthora muscae</name>
    <dbReference type="NCBI Taxonomy" id="34485"/>
    <lineage>
        <taxon>Eukaryota</taxon>
        <taxon>Fungi</taxon>
        <taxon>Fungi incertae sedis</taxon>
        <taxon>Zoopagomycota</taxon>
        <taxon>Entomophthoromycotina</taxon>
        <taxon>Entomophthoromycetes</taxon>
        <taxon>Entomophthorales</taxon>
        <taxon>Entomophthoraceae</taxon>
        <taxon>Entomophthora</taxon>
    </lineage>
</organism>
<reference evidence="1" key="1">
    <citation type="submission" date="2022-04" db="EMBL/GenBank/DDBJ databases">
        <title>Genome of the entomopathogenic fungus Entomophthora muscae.</title>
        <authorList>
            <person name="Elya C."/>
            <person name="Lovett B.R."/>
            <person name="Lee E."/>
            <person name="Macias A.M."/>
            <person name="Hajek A.E."/>
            <person name="De Bivort B.L."/>
            <person name="Kasson M.T."/>
            <person name="De Fine Licht H.H."/>
            <person name="Stajich J.E."/>
        </authorList>
    </citation>
    <scope>NUCLEOTIDE SEQUENCE</scope>
    <source>
        <strain evidence="1">Berkeley</strain>
    </source>
</reference>
<evidence type="ECO:0000313" key="1">
    <source>
        <dbReference type="EMBL" id="KAJ9062320.1"/>
    </source>
</evidence>
<gene>
    <name evidence="1" type="ORF">DSO57_1012111</name>
</gene>
<protein>
    <submittedName>
        <fullName evidence="1">Uncharacterized protein</fullName>
    </submittedName>
</protein>
<comment type="caution">
    <text evidence="1">The sequence shown here is derived from an EMBL/GenBank/DDBJ whole genome shotgun (WGS) entry which is preliminary data.</text>
</comment>
<accession>A0ACC2SIZ9</accession>
<dbReference type="EMBL" id="QTSX02005013">
    <property type="protein sequence ID" value="KAJ9062320.1"/>
    <property type="molecule type" value="Genomic_DNA"/>
</dbReference>
<evidence type="ECO:0000313" key="2">
    <source>
        <dbReference type="Proteomes" id="UP001165960"/>
    </source>
</evidence>
<feature type="non-terminal residue" evidence="1">
    <location>
        <position position="55"/>
    </location>
</feature>
<keyword evidence="2" id="KW-1185">Reference proteome</keyword>